<protein>
    <submittedName>
        <fullName evidence="1">Uncharacterized protein</fullName>
    </submittedName>
</protein>
<evidence type="ECO:0000313" key="1">
    <source>
        <dbReference type="EMBL" id="MBB5270321.1"/>
    </source>
</evidence>
<name>A0A7W8HF31_9BURK</name>
<dbReference type="Proteomes" id="UP000532440">
    <property type="component" value="Unassembled WGS sequence"/>
</dbReference>
<dbReference type="AlphaFoldDB" id="A0A7W8HF31"/>
<keyword evidence="2" id="KW-1185">Reference proteome</keyword>
<accession>A0A7W8HF31</accession>
<comment type="caution">
    <text evidence="1">The sequence shown here is derived from an EMBL/GenBank/DDBJ whole genome shotgun (WGS) entry which is preliminary data.</text>
</comment>
<organism evidence="1 2">
    <name type="scientific">Quisquiliibacterium transsilvanicum</name>
    <dbReference type="NCBI Taxonomy" id="1549638"/>
    <lineage>
        <taxon>Bacteria</taxon>
        <taxon>Pseudomonadati</taxon>
        <taxon>Pseudomonadota</taxon>
        <taxon>Betaproteobacteria</taxon>
        <taxon>Burkholderiales</taxon>
        <taxon>Burkholderiaceae</taxon>
        <taxon>Quisquiliibacterium</taxon>
    </lineage>
</organism>
<sequence length="65" mass="7252">MIDATARPADDRVHLDRELFERLVDALRFAAGAQGQRDYCRASERAALLLIDIEAAAAADRRTRP</sequence>
<gene>
    <name evidence="1" type="ORF">HNQ70_000305</name>
</gene>
<proteinExistence type="predicted"/>
<reference evidence="1 2" key="1">
    <citation type="submission" date="2020-08" db="EMBL/GenBank/DDBJ databases">
        <title>Genomic Encyclopedia of Type Strains, Phase IV (KMG-IV): sequencing the most valuable type-strain genomes for metagenomic binning, comparative biology and taxonomic classification.</title>
        <authorList>
            <person name="Goeker M."/>
        </authorList>
    </citation>
    <scope>NUCLEOTIDE SEQUENCE [LARGE SCALE GENOMIC DNA]</scope>
    <source>
        <strain evidence="1 2">DSM 29781</strain>
    </source>
</reference>
<dbReference type="RefSeq" id="WP_183963609.1">
    <property type="nucleotide sequence ID" value="NZ_BAABEW010000021.1"/>
</dbReference>
<evidence type="ECO:0000313" key="2">
    <source>
        <dbReference type="Proteomes" id="UP000532440"/>
    </source>
</evidence>
<dbReference type="EMBL" id="JACHGB010000001">
    <property type="protein sequence ID" value="MBB5270321.1"/>
    <property type="molecule type" value="Genomic_DNA"/>
</dbReference>